<keyword evidence="2" id="KW-1185">Reference proteome</keyword>
<organism evidence="1 2">
    <name type="scientific">Halomonas aquatica</name>
    <dbReference type="NCBI Taxonomy" id="3151123"/>
    <lineage>
        <taxon>Bacteria</taxon>
        <taxon>Pseudomonadati</taxon>
        <taxon>Pseudomonadota</taxon>
        <taxon>Gammaproteobacteria</taxon>
        <taxon>Oceanospirillales</taxon>
        <taxon>Halomonadaceae</taxon>
        <taxon>Halomonas</taxon>
    </lineage>
</organism>
<evidence type="ECO:0000313" key="2">
    <source>
        <dbReference type="Proteomes" id="UP001442468"/>
    </source>
</evidence>
<reference evidence="1 2" key="1">
    <citation type="submission" date="2024-05" db="EMBL/GenBank/DDBJ databases">
        <title>Halomonas sp. SSM6 16S ribosomal RNA gene Genome sequencing and assembly.</title>
        <authorList>
            <person name="Yook S."/>
        </authorList>
    </citation>
    <scope>NUCLEOTIDE SEQUENCE [LARGE SCALE GENOMIC DNA]</scope>
    <source>
        <strain evidence="1 2">SSM6</strain>
    </source>
</reference>
<protein>
    <submittedName>
        <fullName evidence="1">Uncharacterized protein</fullName>
    </submittedName>
</protein>
<gene>
    <name evidence="1" type="ORF">ABE960_13555</name>
</gene>
<dbReference type="Proteomes" id="UP001442468">
    <property type="component" value="Unassembled WGS sequence"/>
</dbReference>
<name>A0ABV1NHK9_9GAMM</name>
<dbReference type="EMBL" id="JBEGCJ010000006">
    <property type="protein sequence ID" value="MEQ6918543.1"/>
    <property type="molecule type" value="Genomic_DNA"/>
</dbReference>
<sequence>MAPTADRLIRTLDDARRLGVPWAGGPDARGHDGWHGGWFSDGVPVAMS</sequence>
<proteinExistence type="predicted"/>
<evidence type="ECO:0000313" key="1">
    <source>
        <dbReference type="EMBL" id="MEQ6918543.1"/>
    </source>
</evidence>
<accession>A0ABV1NHK9</accession>
<dbReference type="RefSeq" id="WP_349762829.1">
    <property type="nucleotide sequence ID" value="NZ_JBEGCJ010000006.1"/>
</dbReference>
<comment type="caution">
    <text evidence="1">The sequence shown here is derived from an EMBL/GenBank/DDBJ whole genome shotgun (WGS) entry which is preliminary data.</text>
</comment>